<evidence type="ECO:0000256" key="7">
    <source>
        <dbReference type="ARBA" id="ARBA00022989"/>
    </source>
</evidence>
<dbReference type="PRINTS" id="PR01321">
    <property type="entry name" value="KIR11CHANNEL"/>
</dbReference>
<evidence type="ECO:0000259" key="15">
    <source>
        <dbReference type="Pfam" id="PF01007"/>
    </source>
</evidence>
<keyword evidence="8 13" id="KW-0406">Ion transport</keyword>
<dbReference type="Ensembl" id="ENSPKIT00000019554.1">
    <property type="protein sequence ID" value="ENSPKIP00000038561.1"/>
    <property type="gene ID" value="ENSPKIG00000016291.1"/>
</dbReference>
<dbReference type="InterPro" id="IPR013518">
    <property type="entry name" value="K_chnl_inward-rec_Kir_cyto"/>
</dbReference>
<organism evidence="17 18">
    <name type="scientific">Paramormyrops kingsleyae</name>
    <dbReference type="NCBI Taxonomy" id="1676925"/>
    <lineage>
        <taxon>Eukaryota</taxon>
        <taxon>Metazoa</taxon>
        <taxon>Chordata</taxon>
        <taxon>Craniata</taxon>
        <taxon>Vertebrata</taxon>
        <taxon>Euteleostomi</taxon>
        <taxon>Actinopterygii</taxon>
        <taxon>Neopterygii</taxon>
        <taxon>Teleostei</taxon>
        <taxon>Osteoglossocephala</taxon>
        <taxon>Osteoglossomorpha</taxon>
        <taxon>Osteoglossiformes</taxon>
        <taxon>Mormyridae</taxon>
        <taxon>Paramormyrops</taxon>
    </lineage>
</organism>
<keyword evidence="18" id="KW-1185">Reference proteome</keyword>
<evidence type="ECO:0000256" key="1">
    <source>
        <dbReference type="ARBA" id="ARBA00004141"/>
    </source>
</evidence>
<dbReference type="Pfam" id="PF17655">
    <property type="entry name" value="IRK_C"/>
    <property type="match status" value="1"/>
</dbReference>
<dbReference type="InterPro" id="IPR041647">
    <property type="entry name" value="IRK_C"/>
</dbReference>
<comment type="similarity">
    <text evidence="13">Belongs to the inward rectifier-type potassium channel (TC 1.A.2.1) family.</text>
</comment>
<dbReference type="GO" id="GO:0034702">
    <property type="term" value="C:monoatomic ion channel complex"/>
    <property type="evidence" value="ECO:0007669"/>
    <property type="project" value="UniProtKB-KW"/>
</dbReference>
<dbReference type="GO" id="GO:1990573">
    <property type="term" value="P:potassium ion import across plasma membrane"/>
    <property type="evidence" value="ECO:0007669"/>
    <property type="project" value="InterPro"/>
</dbReference>
<dbReference type="Proteomes" id="UP000261540">
    <property type="component" value="Unplaced"/>
</dbReference>
<evidence type="ECO:0000256" key="8">
    <source>
        <dbReference type="ARBA" id="ARBA00023065"/>
    </source>
</evidence>
<dbReference type="PANTHER" id="PTHR11767">
    <property type="entry name" value="INWARD RECTIFIER POTASSIUM CHANNEL"/>
    <property type="match status" value="1"/>
</dbReference>
<evidence type="ECO:0000256" key="13">
    <source>
        <dbReference type="RuleBase" id="RU003822"/>
    </source>
</evidence>
<dbReference type="GO" id="GO:0005886">
    <property type="term" value="C:plasma membrane"/>
    <property type="evidence" value="ECO:0007669"/>
    <property type="project" value="TreeGrafter"/>
</dbReference>
<comment type="subcellular location">
    <subcellularLocation>
        <location evidence="1 13">Membrane</location>
        <topology evidence="1 13">Multi-pass membrane protein</topology>
    </subcellularLocation>
</comment>
<evidence type="ECO:0000256" key="4">
    <source>
        <dbReference type="ARBA" id="ARBA00022692"/>
    </source>
</evidence>
<dbReference type="Gene3D" id="1.10.287.70">
    <property type="match status" value="1"/>
</dbReference>
<evidence type="ECO:0000256" key="3">
    <source>
        <dbReference type="ARBA" id="ARBA00022538"/>
    </source>
</evidence>
<evidence type="ECO:0000256" key="12">
    <source>
        <dbReference type="PIRSR" id="PIRSR005465-1"/>
    </source>
</evidence>
<evidence type="ECO:0000313" key="18">
    <source>
        <dbReference type="Proteomes" id="UP000261540"/>
    </source>
</evidence>
<evidence type="ECO:0000256" key="14">
    <source>
        <dbReference type="SAM" id="Phobius"/>
    </source>
</evidence>
<sequence>MTRSSSHKYLHEYQIHRNRLVTKDGHCNIEFGHVSYRKCFAFLFDFWTTFVEIRWRYLLLFSTIFFIGSWFIFGLLWYWIAQSNMDLWWQTPPPDHMPCVNNVDGLITAFLYSLETQTTIGYGVRLITPHCAGAIVLLIVQIIIGTIINSVLSGVILAKMSLPKKRSKTITFSRTAVICMKNGNLCLAIQVANLRRTLLIGTQIYGKLLRTTVTPEGETIIMDQVNIDFLVDAGKDNLFFICPMTLYHVINKTSPFFKMAVDTLHQQDFELVVFLEGTAESTSTFFQVRTSFIPREIQWGRAFLPIVSRTKEGKYCVDFCNLSKTLPVPTPHCADCCHNEKVHNYHDRRGFDNQGFEILEMPSEIAYITKM</sequence>
<evidence type="ECO:0000256" key="10">
    <source>
        <dbReference type="ARBA" id="ARBA00023303"/>
    </source>
</evidence>
<keyword evidence="2 13" id="KW-0813">Transport</keyword>
<proteinExistence type="inferred from homology"/>
<reference evidence="17" key="1">
    <citation type="submission" date="2025-08" db="UniProtKB">
        <authorList>
            <consortium name="Ensembl"/>
        </authorList>
    </citation>
    <scope>IDENTIFICATION</scope>
</reference>
<dbReference type="PRINTS" id="PR01320">
    <property type="entry name" value="KIRCHANNEL"/>
</dbReference>
<dbReference type="GeneTree" id="ENSGT01140000282491"/>
<dbReference type="PANTHER" id="PTHR11767:SF6">
    <property type="entry name" value="ATP-SENSITIVE INWARD RECTIFIER POTASSIUM CHANNEL 1"/>
    <property type="match status" value="1"/>
</dbReference>
<feature type="domain" description="Potassium channel inwardly rectifying transmembrane" evidence="15">
    <location>
        <begin position="21"/>
        <end position="163"/>
    </location>
</feature>
<evidence type="ECO:0000313" key="17">
    <source>
        <dbReference type="Ensembl" id="ENSPKIP00000038561.1"/>
    </source>
</evidence>
<keyword evidence="3 13" id="KW-0633">Potassium transport</keyword>
<dbReference type="InterPro" id="IPR016449">
    <property type="entry name" value="K_chnl_inward-rec_Kir"/>
</dbReference>
<evidence type="ECO:0000256" key="6">
    <source>
        <dbReference type="ARBA" id="ARBA00022958"/>
    </source>
</evidence>
<dbReference type="FunFam" id="2.60.40.1400:FF:000002">
    <property type="entry name" value="ATP-sensitive inward rectifier potassium channel 1"/>
    <property type="match status" value="1"/>
</dbReference>
<protein>
    <submittedName>
        <fullName evidence="17">Potassium inwardly rectifying channel subfamily J member 1a, tandem duplicate 2</fullName>
    </submittedName>
</protein>
<evidence type="ECO:0000256" key="9">
    <source>
        <dbReference type="ARBA" id="ARBA00023136"/>
    </source>
</evidence>
<dbReference type="InterPro" id="IPR040445">
    <property type="entry name" value="Kir_TM"/>
</dbReference>
<keyword evidence="5 13" id="KW-0851">Voltage-gated channel</keyword>
<name>A0A3B3T8E6_9TELE</name>
<dbReference type="Pfam" id="PF01007">
    <property type="entry name" value="IRK"/>
    <property type="match status" value="1"/>
</dbReference>
<feature type="transmembrane region" description="Helical" evidence="14">
    <location>
        <begin position="57"/>
        <end position="80"/>
    </location>
</feature>
<keyword evidence="4 13" id="KW-0812">Transmembrane</keyword>
<keyword evidence="9 14" id="KW-0472">Membrane</keyword>
<keyword evidence="7 14" id="KW-1133">Transmembrane helix</keyword>
<dbReference type="GO" id="GO:0034765">
    <property type="term" value="P:regulation of monoatomic ion transmembrane transport"/>
    <property type="evidence" value="ECO:0007669"/>
    <property type="project" value="InterPro"/>
</dbReference>
<dbReference type="AlphaFoldDB" id="A0A3B3T8E6"/>
<comment type="catalytic activity">
    <reaction evidence="11">
        <text>K(+)(in) = K(+)(out)</text>
        <dbReference type="Rhea" id="RHEA:29463"/>
        <dbReference type="ChEBI" id="CHEBI:29103"/>
    </reaction>
</comment>
<feature type="domain" description="Inward rectifier potassium channel C-terminal" evidence="16">
    <location>
        <begin position="170"/>
        <end position="341"/>
    </location>
</feature>
<feature type="transmembrane region" description="Helical" evidence="14">
    <location>
        <begin position="132"/>
        <end position="158"/>
    </location>
</feature>
<dbReference type="InterPro" id="IPR003268">
    <property type="entry name" value="K_chnl_inward-rec_Kir1.1"/>
</dbReference>
<evidence type="ECO:0000259" key="16">
    <source>
        <dbReference type="Pfam" id="PF17655"/>
    </source>
</evidence>
<dbReference type="Gene3D" id="2.60.40.1400">
    <property type="entry name" value="G protein-activated inward rectifier potassium channel 1"/>
    <property type="match status" value="1"/>
</dbReference>
<accession>A0A3B3T8E6</accession>
<feature type="site" description="Role in the control of polyamine-mediated channel gating and in the blocking by intracellular magnesium" evidence="12">
    <location>
        <position position="149"/>
    </location>
</feature>
<evidence type="ECO:0000256" key="5">
    <source>
        <dbReference type="ARBA" id="ARBA00022882"/>
    </source>
</evidence>
<dbReference type="STRING" id="1676925.ENSPKIP00000038561"/>
<dbReference type="GO" id="GO:0015272">
    <property type="term" value="F:ATP-activated inward rectifier potassium channel activity"/>
    <property type="evidence" value="ECO:0007669"/>
    <property type="project" value="TreeGrafter"/>
</dbReference>
<dbReference type="PIRSF" id="PIRSF005465">
    <property type="entry name" value="GIRK_kir"/>
    <property type="match status" value="1"/>
</dbReference>
<dbReference type="SUPFAM" id="SSF81296">
    <property type="entry name" value="E set domains"/>
    <property type="match status" value="1"/>
</dbReference>
<reference evidence="17" key="2">
    <citation type="submission" date="2025-09" db="UniProtKB">
        <authorList>
            <consortium name="Ensembl"/>
        </authorList>
    </citation>
    <scope>IDENTIFICATION</scope>
</reference>
<evidence type="ECO:0000256" key="2">
    <source>
        <dbReference type="ARBA" id="ARBA00022448"/>
    </source>
</evidence>
<dbReference type="GO" id="GO:0007399">
    <property type="term" value="P:nervous system development"/>
    <property type="evidence" value="ECO:0007669"/>
    <property type="project" value="UniProtKB-ARBA"/>
</dbReference>
<dbReference type="SUPFAM" id="SSF81324">
    <property type="entry name" value="Voltage-gated potassium channels"/>
    <property type="match status" value="1"/>
</dbReference>
<dbReference type="InterPro" id="IPR014756">
    <property type="entry name" value="Ig_E-set"/>
</dbReference>
<evidence type="ECO:0000256" key="11">
    <source>
        <dbReference type="ARBA" id="ARBA00034430"/>
    </source>
</evidence>
<keyword evidence="6 13" id="KW-0630">Potassium</keyword>
<keyword evidence="10 13" id="KW-0407">Ion channel</keyword>